<name>A0A1G1XS60_9BACT</name>
<accession>A0A1G1XS60</accession>
<dbReference type="Proteomes" id="UP000176260">
    <property type="component" value="Unassembled WGS sequence"/>
</dbReference>
<organism evidence="1 2">
    <name type="scientific">Candidatus Buchananbacteria bacterium RBG_13_39_9</name>
    <dbReference type="NCBI Taxonomy" id="1797531"/>
    <lineage>
        <taxon>Bacteria</taxon>
        <taxon>Candidatus Buchananiibacteriota</taxon>
    </lineage>
</organism>
<dbReference type="AlphaFoldDB" id="A0A1G1XS60"/>
<evidence type="ECO:0000313" key="1">
    <source>
        <dbReference type="EMBL" id="OGY42915.1"/>
    </source>
</evidence>
<protein>
    <submittedName>
        <fullName evidence="1">Uncharacterized protein</fullName>
    </submittedName>
</protein>
<reference evidence="1 2" key="1">
    <citation type="journal article" date="2016" name="Nat. Commun.">
        <title>Thousands of microbial genomes shed light on interconnected biogeochemical processes in an aquifer system.</title>
        <authorList>
            <person name="Anantharaman K."/>
            <person name="Brown C.T."/>
            <person name="Hug L.A."/>
            <person name="Sharon I."/>
            <person name="Castelle C.J."/>
            <person name="Probst A.J."/>
            <person name="Thomas B.C."/>
            <person name="Singh A."/>
            <person name="Wilkins M.J."/>
            <person name="Karaoz U."/>
            <person name="Brodie E.L."/>
            <person name="Williams K.H."/>
            <person name="Hubbard S.S."/>
            <person name="Banfield J.F."/>
        </authorList>
    </citation>
    <scope>NUCLEOTIDE SEQUENCE [LARGE SCALE GENOMIC DNA]</scope>
</reference>
<comment type="caution">
    <text evidence="1">The sequence shown here is derived from an EMBL/GenBank/DDBJ whole genome shotgun (WGS) entry which is preliminary data.</text>
</comment>
<dbReference type="EMBL" id="MHIA01000004">
    <property type="protein sequence ID" value="OGY42915.1"/>
    <property type="molecule type" value="Genomic_DNA"/>
</dbReference>
<gene>
    <name evidence="1" type="ORF">A2Y67_03540</name>
</gene>
<proteinExistence type="predicted"/>
<evidence type="ECO:0000313" key="2">
    <source>
        <dbReference type="Proteomes" id="UP000176260"/>
    </source>
</evidence>
<sequence length="167" mass="20319">MEQKTMLRLLKEFPWLWAIESQWHHDHVIKVQYAPNDFLNIMFAPWRHWRYLHLDVKFAYKNRFEVPSSPLKWPEIWVKSIADRDFLCVDQINMDFLFDKLRPLQGFSLKQAIENSYAFHSVEFIIDVLRDNPLVPHNPLNPEKKFIITIFRPPKGQKYFHEPEKKQ</sequence>